<dbReference type="InterPro" id="IPR017732">
    <property type="entry name" value="T4/T6SS_DotU"/>
</dbReference>
<dbReference type="Gene3D" id="1.25.40.590">
    <property type="entry name" value="Type IV / VI secretion system, DotU"/>
    <property type="match status" value="1"/>
</dbReference>
<dbReference type="OrthoDB" id="345640at2"/>
<dbReference type="PANTHER" id="PTHR38033">
    <property type="entry name" value="MEMBRANE PROTEIN-RELATED"/>
    <property type="match status" value="1"/>
</dbReference>
<feature type="domain" description="Type IV / VI secretion system DotU" evidence="2">
    <location>
        <begin position="5"/>
        <end position="209"/>
    </location>
</feature>
<dbReference type="EMBL" id="CP002546">
    <property type="protein sequence ID" value="ADY59365.1"/>
    <property type="molecule type" value="Genomic_DNA"/>
</dbReference>
<evidence type="ECO:0000313" key="3">
    <source>
        <dbReference type="EMBL" id="ADY59365.1"/>
    </source>
</evidence>
<dbReference type="KEGG" id="pbs:Plabr_1755"/>
<name>F0SFF8_RUBBR</name>
<feature type="transmembrane region" description="Helical" evidence="1">
    <location>
        <begin position="190"/>
        <end position="209"/>
    </location>
</feature>
<keyword evidence="4" id="KW-1185">Reference proteome</keyword>
<dbReference type="RefSeq" id="WP_013628092.1">
    <property type="nucleotide sequence ID" value="NC_015174.1"/>
</dbReference>
<accession>F0SFF8</accession>
<keyword evidence="1" id="KW-0812">Transmembrane</keyword>
<evidence type="ECO:0000259" key="2">
    <source>
        <dbReference type="Pfam" id="PF09850"/>
    </source>
</evidence>
<sequence length="213" mass="24071">MTPKFAQAIDPIFLFGIDLTQRISQGETVAAETAHLKLRSLFEEAEARLGGNKDWTLSKYALVAWIDEMLVDAPWPGRDWWSNNVLEVHYFNTRLCNEQFFAKAKEAAMLDLKDALEVYFDCVILGFRGFYSDPTMAAQIAGARNFPPTLEEWMEKTSLSIRLGQGRPALSEAMREISGAPPLISRKRVVTVWTVAILLLLVNAIYFFANFVS</sequence>
<dbReference type="STRING" id="756272.Plabr_1755"/>
<evidence type="ECO:0000256" key="1">
    <source>
        <dbReference type="SAM" id="Phobius"/>
    </source>
</evidence>
<dbReference type="HOGENOM" id="CLU_1309182_0_0_0"/>
<dbReference type="eggNOG" id="COG3455">
    <property type="taxonomic scope" value="Bacteria"/>
</dbReference>
<dbReference type="Proteomes" id="UP000006860">
    <property type="component" value="Chromosome"/>
</dbReference>
<dbReference type="AlphaFoldDB" id="F0SFF8"/>
<dbReference type="Pfam" id="PF09850">
    <property type="entry name" value="DotU"/>
    <property type="match status" value="1"/>
</dbReference>
<keyword evidence="1" id="KW-0472">Membrane</keyword>
<protein>
    <submittedName>
        <fullName evidence="3">Type IV / VI secretion system, DotU</fullName>
    </submittedName>
</protein>
<dbReference type="PANTHER" id="PTHR38033:SF1">
    <property type="entry name" value="DOTU FAMILY TYPE IV_VI SECRETION SYSTEM PROTEIN"/>
    <property type="match status" value="1"/>
</dbReference>
<reference evidence="4" key="1">
    <citation type="submission" date="2011-02" db="EMBL/GenBank/DDBJ databases">
        <title>The complete genome of Planctomyces brasiliensis DSM 5305.</title>
        <authorList>
            <person name="Lucas S."/>
            <person name="Copeland A."/>
            <person name="Lapidus A."/>
            <person name="Bruce D."/>
            <person name="Goodwin L."/>
            <person name="Pitluck S."/>
            <person name="Kyrpides N."/>
            <person name="Mavromatis K."/>
            <person name="Pagani I."/>
            <person name="Ivanova N."/>
            <person name="Ovchinnikova G."/>
            <person name="Lu M."/>
            <person name="Detter J.C."/>
            <person name="Han C."/>
            <person name="Land M."/>
            <person name="Hauser L."/>
            <person name="Markowitz V."/>
            <person name="Cheng J.-F."/>
            <person name="Hugenholtz P."/>
            <person name="Woyke T."/>
            <person name="Wu D."/>
            <person name="Tindall B."/>
            <person name="Pomrenke H.G."/>
            <person name="Brambilla E."/>
            <person name="Klenk H.-P."/>
            <person name="Eisen J.A."/>
        </authorList>
    </citation>
    <scope>NUCLEOTIDE SEQUENCE [LARGE SCALE GENOMIC DNA]</scope>
    <source>
        <strain evidence="4">ATCC 49424 / DSM 5305 / JCM 21570 / NBRC 103401 / IFAM 1448</strain>
    </source>
</reference>
<dbReference type="InterPro" id="IPR038522">
    <property type="entry name" value="T4/T6SS_DotU_sf"/>
</dbReference>
<keyword evidence="1" id="KW-1133">Transmembrane helix</keyword>
<gene>
    <name evidence="3" type="ordered locus">Plabr_1755</name>
</gene>
<organism evidence="3 4">
    <name type="scientific">Rubinisphaera brasiliensis (strain ATCC 49424 / DSM 5305 / JCM 21570 / IAM 15109 / NBRC 103401 / IFAM 1448)</name>
    <name type="common">Planctomyces brasiliensis</name>
    <dbReference type="NCBI Taxonomy" id="756272"/>
    <lineage>
        <taxon>Bacteria</taxon>
        <taxon>Pseudomonadati</taxon>
        <taxon>Planctomycetota</taxon>
        <taxon>Planctomycetia</taxon>
        <taxon>Planctomycetales</taxon>
        <taxon>Planctomycetaceae</taxon>
        <taxon>Rubinisphaera</taxon>
    </lineage>
</organism>
<evidence type="ECO:0000313" key="4">
    <source>
        <dbReference type="Proteomes" id="UP000006860"/>
    </source>
</evidence>
<proteinExistence type="predicted"/>